<sequence length="126" mass="14734">MAEAILFPIAELIIETLGSAAVQEIKSFWNVEDELRELEGTLSTIKAVLIDAEKRQIHEEQVRVWLQRLEDVVYLADDLVDDIVTEGLQRQVMMPEKKKKNVVKKAFSRSYSSWKTLKMFRVLRWL</sequence>
<dbReference type="STRING" id="63057.A0A2P5EI75"/>
<evidence type="ECO:0000256" key="2">
    <source>
        <dbReference type="ARBA" id="ARBA00022741"/>
    </source>
</evidence>
<dbReference type="EMBL" id="JXTC01000150">
    <property type="protein sequence ID" value="PON85252.1"/>
    <property type="molecule type" value="Genomic_DNA"/>
</dbReference>
<evidence type="ECO:0000313" key="6">
    <source>
        <dbReference type="Proteomes" id="UP000237000"/>
    </source>
</evidence>
<dbReference type="Proteomes" id="UP000237000">
    <property type="component" value="Unassembled WGS sequence"/>
</dbReference>
<dbReference type="AlphaFoldDB" id="A0A2P5EI75"/>
<keyword evidence="2" id="KW-0547">Nucleotide-binding</keyword>
<organism evidence="5 6">
    <name type="scientific">Trema orientale</name>
    <name type="common">Charcoal tree</name>
    <name type="synonym">Celtis orientalis</name>
    <dbReference type="NCBI Taxonomy" id="63057"/>
    <lineage>
        <taxon>Eukaryota</taxon>
        <taxon>Viridiplantae</taxon>
        <taxon>Streptophyta</taxon>
        <taxon>Embryophyta</taxon>
        <taxon>Tracheophyta</taxon>
        <taxon>Spermatophyta</taxon>
        <taxon>Magnoliopsida</taxon>
        <taxon>eudicotyledons</taxon>
        <taxon>Gunneridae</taxon>
        <taxon>Pentapetalae</taxon>
        <taxon>rosids</taxon>
        <taxon>fabids</taxon>
        <taxon>Rosales</taxon>
        <taxon>Cannabaceae</taxon>
        <taxon>Trema</taxon>
    </lineage>
</organism>
<name>A0A2P5EI75_TREOI</name>
<comment type="caution">
    <text evidence="5">The sequence shown here is derived from an EMBL/GenBank/DDBJ whole genome shotgun (WGS) entry which is preliminary data.</text>
</comment>
<dbReference type="GO" id="GO:0006952">
    <property type="term" value="P:defense response"/>
    <property type="evidence" value="ECO:0007669"/>
    <property type="project" value="UniProtKB-KW"/>
</dbReference>
<reference evidence="6" key="1">
    <citation type="submission" date="2016-06" db="EMBL/GenBank/DDBJ databases">
        <title>Parallel loss of symbiosis genes in relatives of nitrogen-fixing non-legume Parasponia.</title>
        <authorList>
            <person name="Van Velzen R."/>
            <person name="Holmer R."/>
            <person name="Bu F."/>
            <person name="Rutten L."/>
            <person name="Van Zeijl A."/>
            <person name="Liu W."/>
            <person name="Santuari L."/>
            <person name="Cao Q."/>
            <person name="Sharma T."/>
            <person name="Shen D."/>
            <person name="Roswanjaya Y."/>
            <person name="Wardhani T."/>
            <person name="Kalhor M.S."/>
            <person name="Jansen J."/>
            <person name="Van den Hoogen J."/>
            <person name="Gungor B."/>
            <person name="Hartog M."/>
            <person name="Hontelez J."/>
            <person name="Verver J."/>
            <person name="Yang W.-C."/>
            <person name="Schijlen E."/>
            <person name="Repin R."/>
            <person name="Schilthuizen M."/>
            <person name="Schranz E."/>
            <person name="Heidstra R."/>
            <person name="Miyata K."/>
            <person name="Fedorova E."/>
            <person name="Kohlen W."/>
            <person name="Bisseling T."/>
            <person name="Smit S."/>
            <person name="Geurts R."/>
        </authorList>
    </citation>
    <scope>NUCLEOTIDE SEQUENCE [LARGE SCALE GENOMIC DNA]</scope>
    <source>
        <strain evidence="6">cv. RG33-2</strain>
    </source>
</reference>
<keyword evidence="6" id="KW-1185">Reference proteome</keyword>
<dbReference type="GO" id="GO:0000166">
    <property type="term" value="F:nucleotide binding"/>
    <property type="evidence" value="ECO:0007669"/>
    <property type="project" value="UniProtKB-KW"/>
</dbReference>
<dbReference type="Pfam" id="PF18052">
    <property type="entry name" value="Rx_N"/>
    <property type="match status" value="1"/>
</dbReference>
<proteinExistence type="predicted"/>
<keyword evidence="3" id="KW-0611">Plant defense</keyword>
<gene>
    <name evidence="5" type="ORF">TorRG33x02_189200</name>
</gene>
<protein>
    <recommendedName>
        <fullName evidence="4">Disease resistance N-terminal domain-containing protein</fullName>
    </recommendedName>
</protein>
<evidence type="ECO:0000256" key="1">
    <source>
        <dbReference type="ARBA" id="ARBA00022737"/>
    </source>
</evidence>
<dbReference type="OrthoDB" id="1933539at2759"/>
<dbReference type="Gene3D" id="1.20.5.4130">
    <property type="match status" value="1"/>
</dbReference>
<dbReference type="InParanoid" id="A0A2P5EI75"/>
<dbReference type="InterPro" id="IPR041118">
    <property type="entry name" value="Rx_N"/>
</dbReference>
<evidence type="ECO:0000313" key="5">
    <source>
        <dbReference type="EMBL" id="PON85252.1"/>
    </source>
</evidence>
<accession>A0A2P5EI75</accession>
<evidence type="ECO:0000259" key="4">
    <source>
        <dbReference type="Pfam" id="PF18052"/>
    </source>
</evidence>
<feature type="domain" description="Disease resistance N-terminal" evidence="4">
    <location>
        <begin position="12"/>
        <end position="100"/>
    </location>
</feature>
<keyword evidence="1" id="KW-0677">Repeat</keyword>
<evidence type="ECO:0000256" key="3">
    <source>
        <dbReference type="ARBA" id="ARBA00022821"/>
    </source>
</evidence>